<proteinExistence type="predicted"/>
<dbReference type="GO" id="GO:0016491">
    <property type="term" value="F:oxidoreductase activity"/>
    <property type="evidence" value="ECO:0007669"/>
    <property type="project" value="UniProtKB-KW"/>
</dbReference>
<evidence type="ECO:0000259" key="5">
    <source>
        <dbReference type="Pfam" id="PF02662"/>
    </source>
</evidence>
<dbReference type="GO" id="GO:0046872">
    <property type="term" value="F:metal ion binding"/>
    <property type="evidence" value="ECO:0007669"/>
    <property type="project" value="UniProtKB-KW"/>
</dbReference>
<dbReference type="AlphaFoldDB" id="A0A497EUJ7"/>
<organism evidence="6 7">
    <name type="scientific">Thermoproteota archaeon</name>
    <dbReference type="NCBI Taxonomy" id="2056631"/>
    <lineage>
        <taxon>Archaea</taxon>
        <taxon>Thermoproteota</taxon>
    </lineage>
</organism>
<feature type="non-terminal residue" evidence="6">
    <location>
        <position position="132"/>
    </location>
</feature>
<evidence type="ECO:0000313" key="6">
    <source>
        <dbReference type="EMBL" id="RLE51063.1"/>
    </source>
</evidence>
<keyword evidence="3" id="KW-0408">Iron</keyword>
<evidence type="ECO:0000256" key="2">
    <source>
        <dbReference type="ARBA" id="ARBA00023002"/>
    </source>
</evidence>
<reference evidence="6 7" key="1">
    <citation type="submission" date="2018-06" db="EMBL/GenBank/DDBJ databases">
        <title>Extensive metabolic versatility and redundancy in microbially diverse, dynamic hydrothermal sediments.</title>
        <authorList>
            <person name="Dombrowski N."/>
            <person name="Teske A."/>
            <person name="Baker B.J."/>
        </authorList>
    </citation>
    <scope>NUCLEOTIDE SEQUENCE [LARGE SCALE GENOMIC DNA]</scope>
    <source>
        <strain evidence="6">B30_G17</strain>
    </source>
</reference>
<evidence type="ECO:0000256" key="4">
    <source>
        <dbReference type="ARBA" id="ARBA00023014"/>
    </source>
</evidence>
<keyword evidence="4" id="KW-0411">Iron-sulfur</keyword>
<evidence type="ECO:0000313" key="7">
    <source>
        <dbReference type="Proteomes" id="UP000281962"/>
    </source>
</evidence>
<protein>
    <submittedName>
        <fullName evidence="6">Hydrogenase iron-sulfur subunit</fullName>
    </submittedName>
</protein>
<keyword evidence="2" id="KW-0560">Oxidoreductase</keyword>
<evidence type="ECO:0000256" key="3">
    <source>
        <dbReference type="ARBA" id="ARBA00023004"/>
    </source>
</evidence>
<comment type="caution">
    <text evidence="6">The sequence shown here is derived from an EMBL/GenBank/DDBJ whole genome shotgun (WGS) entry which is preliminary data.</text>
</comment>
<evidence type="ECO:0000256" key="1">
    <source>
        <dbReference type="ARBA" id="ARBA00022723"/>
    </source>
</evidence>
<sequence length="132" mass="14797">MEKHIVKRKVNNLNEHVFTPKIIGFLCNWCGYAAADLAGVMRLRYPANIRIIRVMCSGRVDPSHVLSAFKLGADGVIIIGCHPGDCHYLNGNYRAERKAVLLRKLLRDLGINPNRLEINWASAGEGTRFVNI</sequence>
<dbReference type="InterPro" id="IPR003813">
    <property type="entry name" value="MvhD/FlpD"/>
</dbReference>
<keyword evidence="1" id="KW-0479">Metal-binding</keyword>
<dbReference type="Pfam" id="PF02662">
    <property type="entry name" value="FlpD"/>
    <property type="match status" value="1"/>
</dbReference>
<dbReference type="Proteomes" id="UP000281962">
    <property type="component" value="Unassembled WGS sequence"/>
</dbReference>
<dbReference type="EMBL" id="QMQY01000025">
    <property type="protein sequence ID" value="RLE51063.1"/>
    <property type="molecule type" value="Genomic_DNA"/>
</dbReference>
<accession>A0A497EUJ7</accession>
<gene>
    <name evidence="6" type="ORF">DRJ21_00940</name>
</gene>
<name>A0A497EUJ7_9CREN</name>
<feature type="domain" description="F420-non-reducing hydrogenase iron-sulfur subunit D" evidence="5">
    <location>
        <begin position="22"/>
        <end position="131"/>
    </location>
</feature>
<dbReference type="GO" id="GO:0051536">
    <property type="term" value="F:iron-sulfur cluster binding"/>
    <property type="evidence" value="ECO:0007669"/>
    <property type="project" value="UniProtKB-KW"/>
</dbReference>